<dbReference type="RefSeq" id="WP_209695366.1">
    <property type="nucleotide sequence ID" value="NZ_BAAAVU010000014.1"/>
</dbReference>
<dbReference type="Gene3D" id="3.30.450.40">
    <property type="match status" value="1"/>
</dbReference>
<accession>A0ABS4ULX1</accession>
<dbReference type="EMBL" id="JAGINT010000001">
    <property type="protein sequence ID" value="MBP2352643.1"/>
    <property type="molecule type" value="Genomic_DNA"/>
</dbReference>
<dbReference type="GO" id="GO:0003677">
    <property type="term" value="F:DNA binding"/>
    <property type="evidence" value="ECO:0007669"/>
    <property type="project" value="UniProtKB-KW"/>
</dbReference>
<dbReference type="SUPFAM" id="SSF46894">
    <property type="entry name" value="C-terminal effector domain of the bipartite response regulators"/>
    <property type="match status" value="1"/>
</dbReference>
<keyword evidence="1" id="KW-0805">Transcription regulation</keyword>
<dbReference type="InterPro" id="IPR036388">
    <property type="entry name" value="WH-like_DNA-bd_sf"/>
</dbReference>
<evidence type="ECO:0000256" key="2">
    <source>
        <dbReference type="ARBA" id="ARBA00023125"/>
    </source>
</evidence>
<evidence type="ECO:0000259" key="4">
    <source>
        <dbReference type="PROSITE" id="PS50043"/>
    </source>
</evidence>
<keyword evidence="3" id="KW-0804">Transcription</keyword>
<dbReference type="PANTHER" id="PTHR44688">
    <property type="entry name" value="DNA-BINDING TRANSCRIPTIONAL ACTIVATOR DEVR_DOSR"/>
    <property type="match status" value="1"/>
</dbReference>
<dbReference type="PROSITE" id="PS50043">
    <property type="entry name" value="HTH_LUXR_2"/>
    <property type="match status" value="1"/>
</dbReference>
<dbReference type="PRINTS" id="PR00038">
    <property type="entry name" value="HTHLUXR"/>
</dbReference>
<evidence type="ECO:0000313" key="5">
    <source>
        <dbReference type="EMBL" id="MBP2352643.1"/>
    </source>
</evidence>
<reference evidence="5 6" key="1">
    <citation type="submission" date="2021-03" db="EMBL/GenBank/DDBJ databases">
        <title>Sequencing the genomes of 1000 actinobacteria strains.</title>
        <authorList>
            <person name="Klenk H.-P."/>
        </authorList>
    </citation>
    <scope>NUCLEOTIDE SEQUENCE [LARGE SCALE GENOMIC DNA]</scope>
    <source>
        <strain evidence="5 6">DSM 18824</strain>
    </source>
</reference>
<protein>
    <submittedName>
        <fullName evidence="5">DNA-binding CsgD family transcriptional regulator</fullName>
    </submittedName>
</protein>
<proteinExistence type="predicted"/>
<dbReference type="InterPro" id="IPR000792">
    <property type="entry name" value="Tscrpt_reg_LuxR_C"/>
</dbReference>
<dbReference type="InterPro" id="IPR003018">
    <property type="entry name" value="GAF"/>
</dbReference>
<dbReference type="InterPro" id="IPR029016">
    <property type="entry name" value="GAF-like_dom_sf"/>
</dbReference>
<keyword evidence="6" id="KW-1185">Reference proteome</keyword>
<keyword evidence="2 5" id="KW-0238">DNA-binding</keyword>
<dbReference type="CDD" id="cd06170">
    <property type="entry name" value="LuxR_C_like"/>
    <property type="match status" value="1"/>
</dbReference>
<organism evidence="5 6">
    <name type="scientific">Kribbella aluminosa</name>
    <dbReference type="NCBI Taxonomy" id="416017"/>
    <lineage>
        <taxon>Bacteria</taxon>
        <taxon>Bacillati</taxon>
        <taxon>Actinomycetota</taxon>
        <taxon>Actinomycetes</taxon>
        <taxon>Propionibacteriales</taxon>
        <taxon>Kribbellaceae</taxon>
        <taxon>Kribbella</taxon>
    </lineage>
</organism>
<dbReference type="InterPro" id="IPR016032">
    <property type="entry name" value="Sig_transdc_resp-reg_C-effctor"/>
</dbReference>
<evidence type="ECO:0000313" key="6">
    <source>
        <dbReference type="Proteomes" id="UP000755585"/>
    </source>
</evidence>
<dbReference type="Pfam" id="PF00196">
    <property type="entry name" value="GerE"/>
    <property type="match status" value="1"/>
</dbReference>
<feature type="domain" description="HTH luxR-type" evidence="4">
    <location>
        <begin position="280"/>
        <end position="345"/>
    </location>
</feature>
<dbReference type="Pfam" id="PF01590">
    <property type="entry name" value="GAF"/>
    <property type="match status" value="1"/>
</dbReference>
<dbReference type="SMART" id="SM00421">
    <property type="entry name" value="HTH_LUXR"/>
    <property type="match status" value="1"/>
</dbReference>
<evidence type="ECO:0000256" key="1">
    <source>
        <dbReference type="ARBA" id="ARBA00023015"/>
    </source>
</evidence>
<comment type="caution">
    <text evidence="5">The sequence shown here is derived from an EMBL/GenBank/DDBJ whole genome shotgun (WGS) entry which is preliminary data.</text>
</comment>
<dbReference type="Proteomes" id="UP000755585">
    <property type="component" value="Unassembled WGS sequence"/>
</dbReference>
<dbReference type="Gene3D" id="1.10.10.10">
    <property type="entry name" value="Winged helix-like DNA-binding domain superfamily/Winged helix DNA-binding domain"/>
    <property type="match status" value="1"/>
</dbReference>
<dbReference type="PANTHER" id="PTHR44688:SF16">
    <property type="entry name" value="DNA-BINDING TRANSCRIPTIONAL ACTIVATOR DEVR_DOSR"/>
    <property type="match status" value="1"/>
</dbReference>
<name>A0ABS4ULX1_9ACTN</name>
<evidence type="ECO:0000256" key="3">
    <source>
        <dbReference type="ARBA" id="ARBA00023163"/>
    </source>
</evidence>
<dbReference type="SUPFAM" id="SSF55781">
    <property type="entry name" value="GAF domain-like"/>
    <property type="match status" value="1"/>
</dbReference>
<gene>
    <name evidence="5" type="ORF">JOF29_003726</name>
</gene>
<sequence length="349" mass="37623">MGAGDRLEVLIRRCYAGLDADALRSEVLTRLKGLMTVDAAFFATVDPATVLFTSATADALLGEVTEQFLANEFGQPDVNKFTALAAARDPVNSLGHATRGDWGSSSRYADVMRPLGLGDELRAALMSNGRCWGVICLHRADAEAGFSERDIQVVRRIAPHVGEGLRRGLRADPVAPADVGPGVVVLDAELHVESMSAEAEHWLRELDPERRTELPVAVRALAEQLRRVPELPAMPSPRLRTSAGRWLVLHVSTLRTGKPSDGARTAVVIEPVSAAQLGSLLLDLHGLTPAQQRVTQLLLQGFSTRQIVERLCLSPHTVQEHVRAAYEKVGVGSRRELVAALLRGSASPG</sequence>
<dbReference type="SMART" id="SM00065">
    <property type="entry name" value="GAF"/>
    <property type="match status" value="1"/>
</dbReference>